<accession>W6NA35</accession>
<evidence type="ECO:0000313" key="3">
    <source>
        <dbReference type="EMBL" id="CDL93800.1"/>
    </source>
</evidence>
<sequence length="76" mass="8576">MVSYKFFLALALVLLALFHTSDAQWGYGGMGYGMGYGMGMPYGMYRPWRRPFGMYGMYPGMGMGMMGMGYPMMYGK</sequence>
<feature type="chain" id="PRO_5004879409" evidence="2">
    <location>
        <begin position="24"/>
        <end position="76"/>
    </location>
</feature>
<reference evidence="3" key="2">
    <citation type="submission" date="2013-05" db="EMBL/GenBank/DDBJ databases">
        <title>The genome and transcriptome of Haemonchus contortus: a key model parasite for drug and vaccine discovery.</title>
        <authorList>
            <person name="Laing R."/>
            <person name="Kikuchi T."/>
            <person name="Martinelli A."/>
            <person name="Tsai I.J."/>
            <person name="Beech R.N."/>
            <person name="Redman E."/>
            <person name="Holroyd N."/>
            <person name="Bartley D.J."/>
            <person name="Beasley H."/>
            <person name="Britton C."/>
            <person name="Curran D."/>
            <person name="Devaney E."/>
            <person name="Gilabert A."/>
            <person name="Jackson F."/>
            <person name="Hunt M."/>
            <person name="Johnston S."/>
            <person name="Kryukov I."/>
            <person name="Li K."/>
            <person name="Morrison A.A."/>
            <person name="Reid A.J."/>
            <person name="Sargison N."/>
            <person name="Saunders G."/>
            <person name="Wasmuth J.D."/>
            <person name="Wolstenholme A."/>
            <person name="Berriman M."/>
            <person name="Gilleard J.S."/>
            <person name="Cotton J.A."/>
        </authorList>
    </citation>
    <scope>NUCLEOTIDE SEQUENCE [LARGE SCALE GENOMIC DNA]</scope>
    <source>
        <strain evidence="3">ISE/inbred ISE</strain>
    </source>
</reference>
<feature type="transmembrane region" description="Helical" evidence="1">
    <location>
        <begin position="52"/>
        <end position="73"/>
    </location>
</feature>
<proteinExistence type="predicted"/>
<keyword evidence="1" id="KW-1133">Transmembrane helix</keyword>
<reference evidence="3" key="1">
    <citation type="submission" date="2013-03" db="EMBL/GenBank/DDBJ databases">
        <authorList>
            <person name="Aslett M."/>
        </authorList>
    </citation>
    <scope>NUCLEOTIDE SEQUENCE [LARGE SCALE GENOMIC DNA]</scope>
    <source>
        <strain evidence="3">ISE/inbred ISE</strain>
    </source>
</reference>
<keyword evidence="2" id="KW-0732">Signal</keyword>
<protein>
    <submittedName>
        <fullName evidence="3">Uncharacterized protein</fullName>
    </submittedName>
</protein>
<feature type="signal peptide" evidence="2">
    <location>
        <begin position="1"/>
        <end position="23"/>
    </location>
</feature>
<evidence type="ECO:0000256" key="2">
    <source>
        <dbReference type="SAM" id="SignalP"/>
    </source>
</evidence>
<organism evidence="3">
    <name type="scientific">Haemonchus contortus</name>
    <name type="common">Barber pole worm</name>
    <dbReference type="NCBI Taxonomy" id="6289"/>
    <lineage>
        <taxon>Eukaryota</taxon>
        <taxon>Metazoa</taxon>
        <taxon>Ecdysozoa</taxon>
        <taxon>Nematoda</taxon>
        <taxon>Chromadorea</taxon>
        <taxon>Rhabditida</taxon>
        <taxon>Rhabditina</taxon>
        <taxon>Rhabditomorpha</taxon>
        <taxon>Strongyloidea</taxon>
        <taxon>Trichostrongylidae</taxon>
        <taxon>Haemonchus</taxon>
    </lineage>
</organism>
<name>W6NA35_HAECO</name>
<dbReference type="EMBL" id="CAVP010052557">
    <property type="protein sequence ID" value="CDL93800.1"/>
    <property type="molecule type" value="Genomic_DNA"/>
</dbReference>
<gene>
    <name evidence="3" type="ORF">HCOI_00239100</name>
</gene>
<keyword evidence="1" id="KW-0472">Membrane</keyword>
<comment type="caution">
    <text evidence="3">The sequence shown here is derived from an EMBL/GenBank/DDBJ whole genome shotgun (WGS) entry which is preliminary data.</text>
</comment>
<keyword evidence="1" id="KW-0812">Transmembrane</keyword>
<evidence type="ECO:0000256" key="1">
    <source>
        <dbReference type="SAM" id="Phobius"/>
    </source>
</evidence>
<dbReference type="AlphaFoldDB" id="W6NA35"/>